<dbReference type="PANTHER" id="PTHR47272">
    <property type="entry name" value="DDE_TNP_1_7 DOMAIN-CONTAINING PROTEIN"/>
    <property type="match status" value="1"/>
</dbReference>
<protein>
    <recommendedName>
        <fullName evidence="2">PiggyBac transposable element-derived protein domain-containing protein</fullName>
    </recommendedName>
</protein>
<reference evidence="3" key="1">
    <citation type="submission" date="2022-03" db="EMBL/GenBank/DDBJ databases">
        <authorList>
            <person name="Tunstrom K."/>
        </authorList>
    </citation>
    <scope>NUCLEOTIDE SEQUENCE</scope>
</reference>
<feature type="compositionally biased region" description="Acidic residues" evidence="1">
    <location>
        <begin position="22"/>
        <end position="39"/>
    </location>
</feature>
<dbReference type="AlphaFoldDB" id="A0AAU9TJH0"/>
<comment type="caution">
    <text evidence="3">The sequence shown here is derived from an EMBL/GenBank/DDBJ whole genome shotgun (WGS) entry which is preliminary data.</text>
</comment>
<proteinExistence type="predicted"/>
<dbReference type="Proteomes" id="UP001153954">
    <property type="component" value="Unassembled WGS sequence"/>
</dbReference>
<sequence length="636" mass="72772">MTRATRRALEDGQILDLLQQSDFEDDEDDPFGGDDTDDEYLPRRTRVSDSSTSSESEPESQTPVLQRGRGRAQSRSLSLGRSFPRRGRGHTPRSSSARGRSSNSGIQSSTPPDSEVQANLFTWTASNFPKNLPMLSEPSYLKPDRSHFSNVDFFTQYFDDELIALIVTKTNQTAVSKTGKSLLLTTDELKLFIGLSVIMACIGYPVLRMYWEIRWRIAIVADNMSRNRFVNIRGSLKFVFDDDVTAENKNFDKLWKVRPLLDKITKACSKEVKEQHISIDEMMIPFSGSCGIRQYCPGKPNPVGLKAFVLANSDGTVCDFVVYQGPNTYPEYNNTNFGQGEKPVLKLTETLVPGHLVYFDRYFTTQKLVDELKKRGIESTGTLMKNRIPATARDEIETDSSLKKKGRGSSQVLVRNDDNMAITKWYDNKPVLLLSSIFANEKSDVCRRYNKKEKKYVNVDRPEVIKMYNTHMGGVDLADRMLAVCPARSRTKKWTIRFFYHMIDLALNNAWIHYKKLQEKKGRPKKEILQLRFYKMELAQTLIEVNTAPFELSDLDEDEENNVPGKRKRGRPATAPIPSKLRRSQGSSHLPEVTNKQNRCRMPKCDKKSTVKCTYCDVFLCLTFKRNCFKLFHECK</sequence>
<feature type="compositionally biased region" description="Low complexity" evidence="1">
    <location>
        <begin position="93"/>
        <end position="105"/>
    </location>
</feature>
<dbReference type="Pfam" id="PF13843">
    <property type="entry name" value="DDE_Tnp_1_7"/>
    <property type="match status" value="1"/>
</dbReference>
<feature type="domain" description="PiggyBac transposable element-derived protein" evidence="2">
    <location>
        <begin position="151"/>
        <end position="511"/>
    </location>
</feature>
<name>A0AAU9TJH0_EUPED</name>
<gene>
    <name evidence="3" type="ORF">EEDITHA_LOCUS3547</name>
</gene>
<feature type="region of interest" description="Disordered" evidence="1">
    <location>
        <begin position="1"/>
        <end position="114"/>
    </location>
</feature>
<organism evidence="3 4">
    <name type="scientific">Euphydryas editha</name>
    <name type="common">Edith's checkerspot</name>
    <dbReference type="NCBI Taxonomy" id="104508"/>
    <lineage>
        <taxon>Eukaryota</taxon>
        <taxon>Metazoa</taxon>
        <taxon>Ecdysozoa</taxon>
        <taxon>Arthropoda</taxon>
        <taxon>Hexapoda</taxon>
        <taxon>Insecta</taxon>
        <taxon>Pterygota</taxon>
        <taxon>Neoptera</taxon>
        <taxon>Endopterygota</taxon>
        <taxon>Lepidoptera</taxon>
        <taxon>Glossata</taxon>
        <taxon>Ditrysia</taxon>
        <taxon>Papilionoidea</taxon>
        <taxon>Nymphalidae</taxon>
        <taxon>Nymphalinae</taxon>
        <taxon>Euphydryas</taxon>
    </lineage>
</organism>
<dbReference type="InterPro" id="IPR029526">
    <property type="entry name" value="PGBD"/>
</dbReference>
<dbReference type="PANTHER" id="PTHR47272:SF2">
    <property type="entry name" value="PIGGYBAC TRANSPOSABLE ELEMENT-DERIVED PROTEIN 3-LIKE"/>
    <property type="match status" value="1"/>
</dbReference>
<evidence type="ECO:0000313" key="3">
    <source>
        <dbReference type="EMBL" id="CAH2087265.1"/>
    </source>
</evidence>
<evidence type="ECO:0000313" key="4">
    <source>
        <dbReference type="Proteomes" id="UP001153954"/>
    </source>
</evidence>
<evidence type="ECO:0000259" key="2">
    <source>
        <dbReference type="Pfam" id="PF13843"/>
    </source>
</evidence>
<feature type="region of interest" description="Disordered" evidence="1">
    <location>
        <begin position="556"/>
        <end position="595"/>
    </location>
</feature>
<keyword evidence="4" id="KW-1185">Reference proteome</keyword>
<evidence type="ECO:0000256" key="1">
    <source>
        <dbReference type="SAM" id="MobiDB-lite"/>
    </source>
</evidence>
<dbReference type="EMBL" id="CAKOGL010000006">
    <property type="protein sequence ID" value="CAH2087265.1"/>
    <property type="molecule type" value="Genomic_DNA"/>
</dbReference>
<accession>A0AAU9TJH0</accession>
<feature type="compositionally biased region" description="Low complexity" evidence="1">
    <location>
        <begin position="48"/>
        <end position="63"/>
    </location>
</feature>